<dbReference type="Pfam" id="PF13148">
    <property type="entry name" value="DUF3987"/>
    <property type="match status" value="1"/>
</dbReference>
<evidence type="ECO:0000313" key="3">
    <source>
        <dbReference type="Proteomes" id="UP001595847"/>
    </source>
</evidence>
<dbReference type="RefSeq" id="WP_378535397.1">
    <property type="nucleotide sequence ID" value="NZ_JBHSBH010000012.1"/>
</dbReference>
<reference evidence="3" key="1">
    <citation type="journal article" date="2019" name="Int. J. Syst. Evol. Microbiol.">
        <title>The Global Catalogue of Microorganisms (GCM) 10K type strain sequencing project: providing services to taxonomists for standard genome sequencing and annotation.</title>
        <authorList>
            <consortium name="The Broad Institute Genomics Platform"/>
            <consortium name="The Broad Institute Genome Sequencing Center for Infectious Disease"/>
            <person name="Wu L."/>
            <person name="Ma J."/>
        </authorList>
    </citation>
    <scope>NUCLEOTIDE SEQUENCE [LARGE SCALE GENOMIC DNA]</scope>
    <source>
        <strain evidence="3">TBRC 1826</strain>
    </source>
</reference>
<proteinExistence type="predicted"/>
<dbReference type="Proteomes" id="UP001595847">
    <property type="component" value="Unassembled WGS sequence"/>
</dbReference>
<name>A0ABV8FTB6_9ACTN</name>
<accession>A0ABV8FTB6</accession>
<sequence length="516" mass="54636">MSDAEAILSGLDAAGVLADMHTPAPEPWDAPVPLGTRGPLPAFPVDALPEWVAAMVAATAEETQTPADMAGCLALAALSTAAGGRALVQVRGTWTEPVNIFTVVAMPPASRKSAVFRAMSAPLLRAEKHLAERAQPLIIDAQLARDVATGAAEKAKRAAAGSGTPGGDPSLLADAADAAMAVESIKVPVVPRLVADDITPEAAASLLAEQGGRLAVLSAEGGIFATLAGRYSGVPNFEVFLKGHAGDMLRVDRKGAPAEHIDNAALTLGLAVQPEVITEIATGPGFRGKGLLGRFLYSLPASNVGTRNVEPDPAPEEVTAAYDTQLQNLVHTLHDWDDPIQLQQRPEALALLMEHAQIIEARLHPEHGDLGHIGDWAGKYIGAVARLAGLIHLGTDPVSAWRTPITAQTVAAAIRLGEYFTAHALAVFDHMGADPDQERARTVLDWITRKKPDRFTVREAFNGLPRSAFRKVADLRPALEFLESYGWIREEPPPPTSRKGGRPPSPAYQVHPQLIQ</sequence>
<feature type="region of interest" description="Disordered" evidence="1">
    <location>
        <begin position="490"/>
        <end position="516"/>
    </location>
</feature>
<keyword evidence="3" id="KW-1185">Reference proteome</keyword>
<dbReference type="InterPro" id="IPR025048">
    <property type="entry name" value="DUF3987"/>
</dbReference>
<dbReference type="EMBL" id="JBHSBH010000012">
    <property type="protein sequence ID" value="MFC3997968.1"/>
    <property type="molecule type" value="Genomic_DNA"/>
</dbReference>
<organism evidence="2 3">
    <name type="scientific">Nocardiopsis sediminis</name>
    <dbReference type="NCBI Taxonomy" id="1778267"/>
    <lineage>
        <taxon>Bacteria</taxon>
        <taxon>Bacillati</taxon>
        <taxon>Actinomycetota</taxon>
        <taxon>Actinomycetes</taxon>
        <taxon>Streptosporangiales</taxon>
        <taxon>Nocardiopsidaceae</taxon>
        <taxon>Nocardiopsis</taxon>
    </lineage>
</organism>
<protein>
    <submittedName>
        <fullName evidence="2">YfjI family protein</fullName>
    </submittedName>
</protein>
<evidence type="ECO:0000313" key="2">
    <source>
        <dbReference type="EMBL" id="MFC3997968.1"/>
    </source>
</evidence>
<comment type="caution">
    <text evidence="2">The sequence shown here is derived from an EMBL/GenBank/DDBJ whole genome shotgun (WGS) entry which is preliminary data.</text>
</comment>
<evidence type="ECO:0000256" key="1">
    <source>
        <dbReference type="SAM" id="MobiDB-lite"/>
    </source>
</evidence>
<gene>
    <name evidence="2" type="ORF">ACFOVU_18685</name>
</gene>